<dbReference type="Proteomes" id="UP000235897">
    <property type="component" value="Unassembled WGS sequence"/>
</dbReference>
<dbReference type="AlphaFoldDB" id="A0A2N8SNB2"/>
<feature type="coiled-coil region" evidence="1">
    <location>
        <begin position="53"/>
        <end position="112"/>
    </location>
</feature>
<evidence type="ECO:0000313" key="3">
    <source>
        <dbReference type="Proteomes" id="UP000235897"/>
    </source>
</evidence>
<name>A0A2N8SNB2_STUST</name>
<gene>
    <name evidence="2" type="ORF">CXL00_17480</name>
</gene>
<dbReference type="EMBL" id="POUW01000007">
    <property type="protein sequence ID" value="PNG03975.1"/>
    <property type="molecule type" value="Genomic_DNA"/>
</dbReference>
<organism evidence="2 3">
    <name type="scientific">Stutzerimonas stutzeri</name>
    <name type="common">Pseudomonas stutzeri</name>
    <dbReference type="NCBI Taxonomy" id="316"/>
    <lineage>
        <taxon>Bacteria</taxon>
        <taxon>Pseudomonadati</taxon>
        <taxon>Pseudomonadota</taxon>
        <taxon>Gammaproteobacteria</taxon>
        <taxon>Pseudomonadales</taxon>
        <taxon>Pseudomonadaceae</taxon>
        <taxon>Stutzerimonas</taxon>
    </lineage>
</organism>
<comment type="caution">
    <text evidence="2">The sequence shown here is derived from an EMBL/GenBank/DDBJ whole genome shotgun (WGS) entry which is preliminary data.</text>
</comment>
<sequence>MKPSTISDLRRELEELRPLSETEIALQVRDGADAAELLNKQDEIERRRKAVALTLAAAEHRESEARKTEAREEAAKLIAEMEHQRRLAAYALHDCEAAVAALEAAVASFDEEGRKAGLLAAKANQISLLAGLPAPISHPDHNSEIFRDLDGRLRAVMHRRGQIYFNQYRITPEPRP</sequence>
<proteinExistence type="predicted"/>
<reference evidence="2 3" key="1">
    <citation type="submission" date="2018-01" db="EMBL/GenBank/DDBJ databases">
        <title>Denitrification phenotypes of diverse strains of Pseudomonas stutzeri.</title>
        <authorList>
            <person name="Milligan D.A."/>
            <person name="Bergaust L."/>
            <person name="Bakken L.R."/>
            <person name="Frostegard A."/>
        </authorList>
    </citation>
    <scope>NUCLEOTIDE SEQUENCE [LARGE SCALE GENOMIC DNA]</scope>
    <source>
        <strain evidence="2 3">28a3</strain>
    </source>
</reference>
<evidence type="ECO:0000313" key="2">
    <source>
        <dbReference type="EMBL" id="PNG03975.1"/>
    </source>
</evidence>
<protein>
    <submittedName>
        <fullName evidence="2">Uncharacterized protein</fullName>
    </submittedName>
</protein>
<evidence type="ECO:0000256" key="1">
    <source>
        <dbReference type="SAM" id="Coils"/>
    </source>
</evidence>
<dbReference type="RefSeq" id="WP_021208492.1">
    <property type="nucleotide sequence ID" value="NZ_JAMOIG010000011.1"/>
</dbReference>
<keyword evidence="1" id="KW-0175">Coiled coil</keyword>
<accession>A0A2N8SNB2</accession>